<dbReference type="PROSITE" id="PS00972">
    <property type="entry name" value="USP_1"/>
    <property type="match status" value="1"/>
</dbReference>
<dbReference type="InterPro" id="IPR050185">
    <property type="entry name" value="Ub_carboxyl-term_hydrolase"/>
</dbReference>
<dbReference type="HOGENOM" id="CLU_008279_1_0_1"/>
<dbReference type="PANTHER" id="PTHR21646">
    <property type="entry name" value="UBIQUITIN CARBOXYL-TERMINAL HYDROLASE"/>
    <property type="match status" value="1"/>
</dbReference>
<name>A0A0B2UJ06_9MICR</name>
<keyword evidence="2" id="KW-0378">Hydrolase</keyword>
<dbReference type="SUPFAM" id="SSF54001">
    <property type="entry name" value="Cysteine proteinases"/>
    <property type="match status" value="1"/>
</dbReference>
<dbReference type="PROSITE" id="PS50235">
    <property type="entry name" value="USP_3"/>
    <property type="match status" value="1"/>
</dbReference>
<dbReference type="InterPro" id="IPR001394">
    <property type="entry name" value="Peptidase_C19_UCH"/>
</dbReference>
<keyword evidence="3" id="KW-1185">Reference proteome</keyword>
<dbReference type="VEuPathDB" id="MicrosporidiaDB:M896_080320"/>
<feature type="domain" description="USP" evidence="1">
    <location>
        <begin position="13"/>
        <end position="296"/>
    </location>
</feature>
<dbReference type="FunCoup" id="A0A0B2UJ06">
    <property type="interactions" value="165"/>
</dbReference>
<dbReference type="Pfam" id="PF00443">
    <property type="entry name" value="UCH"/>
    <property type="match status" value="1"/>
</dbReference>
<dbReference type="InterPro" id="IPR038765">
    <property type="entry name" value="Papain-like_cys_pep_sf"/>
</dbReference>
<dbReference type="GO" id="GO:0016579">
    <property type="term" value="P:protein deubiquitination"/>
    <property type="evidence" value="ECO:0007669"/>
    <property type="project" value="InterPro"/>
</dbReference>
<dbReference type="InParanoid" id="A0A0B2UJ06"/>
<dbReference type="Proteomes" id="UP000031056">
    <property type="component" value="Unassembled WGS sequence"/>
</dbReference>
<accession>A0A0B2UJ06</accession>
<dbReference type="STRING" id="1354746.A0A0B2UJ06"/>
<organism evidence="2 3">
    <name type="scientific">Ordospora colligata OC4</name>
    <dbReference type="NCBI Taxonomy" id="1354746"/>
    <lineage>
        <taxon>Eukaryota</taxon>
        <taxon>Fungi</taxon>
        <taxon>Fungi incertae sedis</taxon>
        <taxon>Microsporidia</taxon>
        <taxon>Ordosporidae</taxon>
        <taxon>Ordospora</taxon>
    </lineage>
</organism>
<dbReference type="AlphaFoldDB" id="A0A0B2UJ06"/>
<evidence type="ECO:0000313" key="2">
    <source>
        <dbReference type="EMBL" id="KHN69298.1"/>
    </source>
</evidence>
<dbReference type="InterPro" id="IPR018200">
    <property type="entry name" value="USP_CS"/>
</dbReference>
<dbReference type="EMBL" id="JOKQ01000008">
    <property type="protein sequence ID" value="KHN69298.1"/>
    <property type="molecule type" value="Genomic_DNA"/>
</dbReference>
<comment type="caution">
    <text evidence="2">The sequence shown here is derived from an EMBL/GenBank/DDBJ whole genome shotgun (WGS) entry which is preliminary data.</text>
</comment>
<gene>
    <name evidence="2" type="ORF">M896_080320</name>
</gene>
<dbReference type="OrthoDB" id="420187at2759"/>
<dbReference type="RefSeq" id="XP_014563340.1">
    <property type="nucleotide sequence ID" value="XM_014707854.1"/>
</dbReference>
<sequence length="297" mass="33949">MVVQKKKDNLLPNGLRNRGNTCFFNAAMQCILSIGEINTFYKNTEFPKEKEVSNAFKQFIMEYEKSGTCNPGAFISKVGKTIKLFNGRQQDSHEFFIKFIDLLYKEFDDNKSRFESREEFEETRKSNVIANMLFSIDRHMVLCELCGFSSTRTDLKSTVGVVPCKNIQQGIDEYYKDEVLQGGNAWQCDGCGMKKKSRKKMEVIVHPEVLVVHILRFSAQGSKITANIDINDTLVFNGRRYSLFGVVCQSGTMNEGHYVAEAKRAGTWNLYDDERVIKAYKTYSGSNPYIVFYTLGS</sequence>
<dbReference type="GO" id="GO:0004843">
    <property type="term" value="F:cysteine-type deubiquitinase activity"/>
    <property type="evidence" value="ECO:0007669"/>
    <property type="project" value="InterPro"/>
</dbReference>
<reference evidence="2 3" key="1">
    <citation type="journal article" date="2014" name="MBio">
        <title>The Ordospora colligata genome; evolution of extreme reduction in microsporidia and host-to-parasite horizontal gene transfer.</title>
        <authorList>
            <person name="Pombert J.-F."/>
            <person name="Haag K.L."/>
            <person name="Beidas S."/>
            <person name="Ebert D."/>
            <person name="Keeling P.J."/>
        </authorList>
    </citation>
    <scope>NUCLEOTIDE SEQUENCE [LARGE SCALE GENOMIC DNA]</scope>
    <source>
        <strain evidence="2 3">OC4</strain>
    </source>
</reference>
<protein>
    <submittedName>
        <fullName evidence="2">Ubiquitin carboxyl-terminal hydrolase</fullName>
    </submittedName>
</protein>
<evidence type="ECO:0000259" key="1">
    <source>
        <dbReference type="PROSITE" id="PS50235"/>
    </source>
</evidence>
<dbReference type="InterPro" id="IPR028889">
    <property type="entry name" value="USP"/>
</dbReference>
<proteinExistence type="predicted"/>
<dbReference type="Gene3D" id="3.90.70.10">
    <property type="entry name" value="Cysteine proteinases"/>
    <property type="match status" value="1"/>
</dbReference>
<dbReference type="GeneID" id="26262072"/>
<evidence type="ECO:0000313" key="3">
    <source>
        <dbReference type="Proteomes" id="UP000031056"/>
    </source>
</evidence>